<evidence type="ECO:0000256" key="2">
    <source>
        <dbReference type="ARBA" id="ARBA00022692"/>
    </source>
</evidence>
<keyword evidence="3 6" id="KW-1133">Transmembrane helix</keyword>
<dbReference type="Proteomes" id="UP000219374">
    <property type="component" value="Unassembled WGS sequence"/>
</dbReference>
<evidence type="ECO:0000256" key="5">
    <source>
        <dbReference type="SAM" id="MobiDB-lite"/>
    </source>
</evidence>
<proteinExistence type="predicted"/>
<evidence type="ECO:0000256" key="1">
    <source>
        <dbReference type="ARBA" id="ARBA00004141"/>
    </source>
</evidence>
<evidence type="ECO:0000313" key="8">
    <source>
        <dbReference type="Proteomes" id="UP000219374"/>
    </source>
</evidence>
<evidence type="ECO:0000256" key="6">
    <source>
        <dbReference type="SAM" id="Phobius"/>
    </source>
</evidence>
<dbReference type="Pfam" id="PF02674">
    <property type="entry name" value="Colicin_V"/>
    <property type="match status" value="1"/>
</dbReference>
<protein>
    <submittedName>
        <fullName evidence="7">Membrane protein required for colicin V production</fullName>
    </submittedName>
</protein>
<dbReference type="PANTHER" id="PTHR36926:SF1">
    <property type="entry name" value="COLICIN V PRODUCTION PROTEIN"/>
    <property type="match status" value="1"/>
</dbReference>
<feature type="region of interest" description="Disordered" evidence="5">
    <location>
        <begin position="194"/>
        <end position="249"/>
    </location>
</feature>
<gene>
    <name evidence="7" type="ORF">SAMN06296416_104160</name>
</gene>
<dbReference type="OrthoDB" id="9810601at2"/>
<dbReference type="RefSeq" id="WP_097121813.1">
    <property type="nucleotide sequence ID" value="NZ_OCND01000004.1"/>
</dbReference>
<dbReference type="EMBL" id="OCND01000004">
    <property type="protein sequence ID" value="SOD54553.1"/>
    <property type="molecule type" value="Genomic_DNA"/>
</dbReference>
<evidence type="ECO:0000313" key="7">
    <source>
        <dbReference type="EMBL" id="SOD54553.1"/>
    </source>
</evidence>
<organism evidence="7 8">
    <name type="scientific">Pseudoxanthomonas wuyuanensis</name>
    <dbReference type="NCBI Taxonomy" id="1073196"/>
    <lineage>
        <taxon>Bacteria</taxon>
        <taxon>Pseudomonadati</taxon>
        <taxon>Pseudomonadota</taxon>
        <taxon>Gammaproteobacteria</taxon>
        <taxon>Lysobacterales</taxon>
        <taxon>Lysobacteraceae</taxon>
        <taxon>Pseudoxanthomonas</taxon>
    </lineage>
</organism>
<dbReference type="PANTHER" id="PTHR36926">
    <property type="entry name" value="COLICIN V PRODUCTION PROTEIN"/>
    <property type="match status" value="1"/>
</dbReference>
<keyword evidence="8" id="KW-1185">Reference proteome</keyword>
<dbReference type="GO" id="GO:0016020">
    <property type="term" value="C:membrane"/>
    <property type="evidence" value="ECO:0007669"/>
    <property type="project" value="UniProtKB-SubCell"/>
</dbReference>
<dbReference type="InterPro" id="IPR052719">
    <property type="entry name" value="CvpA-like"/>
</dbReference>
<name>A0A286D7B5_9GAMM</name>
<evidence type="ECO:0000256" key="4">
    <source>
        <dbReference type="ARBA" id="ARBA00023136"/>
    </source>
</evidence>
<dbReference type="GO" id="GO:0009403">
    <property type="term" value="P:toxin biosynthetic process"/>
    <property type="evidence" value="ECO:0007669"/>
    <property type="project" value="InterPro"/>
</dbReference>
<feature type="region of interest" description="Disordered" evidence="5">
    <location>
        <begin position="154"/>
        <end position="175"/>
    </location>
</feature>
<reference evidence="7 8" key="1">
    <citation type="submission" date="2017-09" db="EMBL/GenBank/DDBJ databases">
        <authorList>
            <person name="Ehlers B."/>
            <person name="Leendertz F.H."/>
        </authorList>
    </citation>
    <scope>NUCLEOTIDE SEQUENCE [LARGE SCALE GENOMIC DNA]</scope>
    <source>
        <strain evidence="7 8">CGMCC 1.10978</strain>
    </source>
</reference>
<comment type="subcellular location">
    <subcellularLocation>
        <location evidence="1">Membrane</location>
        <topology evidence="1">Multi-pass membrane protein</topology>
    </subcellularLocation>
</comment>
<keyword evidence="4 6" id="KW-0472">Membrane</keyword>
<feature type="transmembrane region" description="Helical" evidence="6">
    <location>
        <begin position="98"/>
        <end position="121"/>
    </location>
</feature>
<feature type="transmembrane region" description="Helical" evidence="6">
    <location>
        <begin position="65"/>
        <end position="86"/>
    </location>
</feature>
<sequence>MIDLVLLAIIGVSALLGLIKGFVGIVVSTAAWLLAAWASFQFGEDTARWLAEGAAPSGSELLGGYALTFIGVLVVVGVVGMVLKTLVRSAHLSGVDRLAGFGLGLLRGGAIACVLALLMSFTPLRREPAWQQSQILPLLTPGVEWMRGHLPDWSPPQLELPNNPLTGDNGAGRTSAESVPLLEQPLLKQVMSQALDPSRNPLADPRREANAGDPANIEPVGQDPAAIRPGEPDPANIESSGQARPGSKP</sequence>
<dbReference type="AlphaFoldDB" id="A0A286D7B5"/>
<evidence type="ECO:0000256" key="3">
    <source>
        <dbReference type="ARBA" id="ARBA00022989"/>
    </source>
</evidence>
<accession>A0A286D7B5</accession>
<keyword evidence="2 6" id="KW-0812">Transmembrane</keyword>
<dbReference type="InterPro" id="IPR003825">
    <property type="entry name" value="Colicin-V_CvpA"/>
</dbReference>